<feature type="region of interest" description="Disordered" evidence="1">
    <location>
        <begin position="243"/>
        <end position="388"/>
    </location>
</feature>
<feature type="compositionally biased region" description="Polar residues" evidence="1">
    <location>
        <begin position="63"/>
        <end position="98"/>
    </location>
</feature>
<feature type="compositionally biased region" description="Low complexity" evidence="1">
    <location>
        <begin position="257"/>
        <end position="269"/>
    </location>
</feature>
<feature type="compositionally biased region" description="Polar residues" evidence="1">
    <location>
        <begin position="338"/>
        <end position="358"/>
    </location>
</feature>
<feature type="compositionally biased region" description="Polar residues" evidence="1">
    <location>
        <begin position="270"/>
        <end position="293"/>
    </location>
</feature>
<dbReference type="PANTHER" id="PTHR47219">
    <property type="entry name" value="RAB GTPASE-ACTIVATING PROTEIN 1-LIKE"/>
    <property type="match status" value="1"/>
</dbReference>
<sequence length="881" mass="98146">MVQGYCEGVIGRFRGKDVSFYNPLKSSNSLKPGDHLSDEIISSDTIQMRSRASSISSIDIDSGRNSPCSPVPSLSKSTIPSSINDDVNGNSSQTWTNTKDIENSLNNNNVLSSTSSSLNSNNLDGSLASQKKTSLISNDQSKLPPLSFNGNSQKAHYNQDNQDVQSLKNSPRKMSISPSIQLDQSFNPRRKNSAPLISNNEIQINSGSFRKNSAPTTLIDKGKLMRKTSHDDIGSQISFGSTIYVPTKSDNNKTATSSDSSPNSSINSIQRTQDLEPTTPMTPRTPVSPTSFLNVGPPQPTPTQVPNPDRPVIIKPPVRKSSIIPDSLQNYEKRPQENIRSVSGRNSPSLPASPTSPIISKPKIQLNSSGISNKGNPTNQHDRSTSPIPQICIDKQDMNIHLNNVVNRNNNSSNKPVPSSQSIPLIKVVDSDSYESDFGIKKAPGSANDFSPPMPAFMIEAANDISGNESEDLSSEDEDDSDEKFLEDNNRTSQSKKDKVVAIDEYGFVHNVAEEEIPEGADGVQRIVKALGSSERNSRTIRLYREREAKWVSILANMDPTMSRGSKKIKKLVRLGIPESVRGKSWQLLAGVHKYRQRGVYDDLCKRENLPIYDVIERDIRRCYPDHIQFREDTGFGQDDLHNILRAYAHYNQSVGYCQGMGRLVGMMLMQMPAEDTFWLLVATIEEYMVGYFTPTLSQVRIDSIVFKHLLFEHDPKLAQHLADNDIVPLTYTTQWFMTIFTMALPWASVLRVWDIFYLEGVKFFFRVGLAILDCTREHILKSCPSTSEILEFLLHIPPEFLTPNLLLEAAFKIKVKSSTIRRMTKRVSEIESNNSSGTDTPNPIYSVVKDKRNIMKKSKSTDKLRIDGIEFKIIGEGSNS</sequence>
<dbReference type="GO" id="GO:0031267">
    <property type="term" value="F:small GTPase binding"/>
    <property type="evidence" value="ECO:0007669"/>
    <property type="project" value="TreeGrafter"/>
</dbReference>
<dbReference type="SMART" id="SM00164">
    <property type="entry name" value="TBC"/>
    <property type="match status" value="1"/>
</dbReference>
<dbReference type="EMBL" id="CAJVPK010000088">
    <property type="protein sequence ID" value="CAG8446075.1"/>
    <property type="molecule type" value="Genomic_DNA"/>
</dbReference>
<organism evidence="3 4">
    <name type="scientific">Diversispora eburnea</name>
    <dbReference type="NCBI Taxonomy" id="1213867"/>
    <lineage>
        <taxon>Eukaryota</taxon>
        <taxon>Fungi</taxon>
        <taxon>Fungi incertae sedis</taxon>
        <taxon>Mucoromycota</taxon>
        <taxon>Glomeromycotina</taxon>
        <taxon>Glomeromycetes</taxon>
        <taxon>Diversisporales</taxon>
        <taxon>Diversisporaceae</taxon>
        <taxon>Diversispora</taxon>
    </lineage>
</organism>
<feature type="compositionally biased region" description="Polar residues" evidence="1">
    <location>
        <begin position="128"/>
        <end position="141"/>
    </location>
</feature>
<dbReference type="Gene3D" id="1.10.10.750">
    <property type="entry name" value="Ypt/Rab-GAP domain of gyp1p, domain 1"/>
    <property type="match status" value="1"/>
</dbReference>
<dbReference type="InterPro" id="IPR035969">
    <property type="entry name" value="Rab-GAP_TBC_sf"/>
</dbReference>
<feature type="compositionally biased region" description="Pro residues" evidence="1">
    <location>
        <begin position="297"/>
        <end position="309"/>
    </location>
</feature>
<feature type="compositionally biased region" description="Acidic residues" evidence="1">
    <location>
        <begin position="469"/>
        <end position="482"/>
    </location>
</feature>
<evidence type="ECO:0000313" key="3">
    <source>
        <dbReference type="EMBL" id="CAG8446075.1"/>
    </source>
</evidence>
<accession>A0A9N8YQL4</accession>
<name>A0A9N8YQL4_9GLOM</name>
<gene>
    <name evidence="3" type="ORF">DEBURN_LOCUS1800</name>
</gene>
<feature type="compositionally biased region" description="Polar residues" evidence="1">
    <location>
        <begin position="176"/>
        <end position="187"/>
    </location>
</feature>
<dbReference type="FunFam" id="1.10.8.270:FF:000016">
    <property type="entry name" value="TBC1 domain family member 2A"/>
    <property type="match status" value="1"/>
</dbReference>
<evidence type="ECO:0000313" key="4">
    <source>
        <dbReference type="Proteomes" id="UP000789706"/>
    </source>
</evidence>
<dbReference type="FunFam" id="1.10.472.80:FF:000008">
    <property type="entry name" value="TBC1 domain family member 10A"/>
    <property type="match status" value="1"/>
</dbReference>
<dbReference type="InterPro" id="IPR050302">
    <property type="entry name" value="Rab_GAP_TBC_domain"/>
</dbReference>
<dbReference type="AlphaFoldDB" id="A0A9N8YQL4"/>
<feature type="compositionally biased region" description="Polar residues" evidence="1">
    <location>
        <begin position="365"/>
        <end position="379"/>
    </location>
</feature>
<evidence type="ECO:0000256" key="1">
    <source>
        <dbReference type="SAM" id="MobiDB-lite"/>
    </source>
</evidence>
<feature type="compositionally biased region" description="Low complexity" evidence="1">
    <location>
        <begin position="103"/>
        <end position="127"/>
    </location>
</feature>
<feature type="domain" description="Rab-GAP TBC" evidence="2">
    <location>
        <begin position="576"/>
        <end position="761"/>
    </location>
</feature>
<feature type="region of interest" description="Disordered" evidence="1">
    <location>
        <begin position="52"/>
        <end position="199"/>
    </location>
</feature>
<dbReference type="SUPFAM" id="SSF47923">
    <property type="entry name" value="Ypt/Rab-GAP domain of gyp1p"/>
    <property type="match status" value="2"/>
</dbReference>
<dbReference type="OrthoDB" id="159449at2759"/>
<feature type="compositionally biased region" description="Basic and acidic residues" evidence="1">
    <location>
        <begin position="483"/>
        <end position="496"/>
    </location>
</feature>
<dbReference type="Pfam" id="PF00566">
    <property type="entry name" value="RabGAP-TBC"/>
    <property type="match status" value="1"/>
</dbReference>
<proteinExistence type="predicted"/>
<dbReference type="PROSITE" id="PS50086">
    <property type="entry name" value="TBC_RABGAP"/>
    <property type="match status" value="1"/>
</dbReference>
<dbReference type="InterPro" id="IPR000195">
    <property type="entry name" value="Rab-GAP-TBC_dom"/>
</dbReference>
<dbReference type="Gene3D" id="1.10.8.270">
    <property type="entry name" value="putative rabgap domain of human tbc1 domain family member 14 like domains"/>
    <property type="match status" value="1"/>
</dbReference>
<dbReference type="GO" id="GO:0005096">
    <property type="term" value="F:GTPase activator activity"/>
    <property type="evidence" value="ECO:0007669"/>
    <property type="project" value="TreeGrafter"/>
</dbReference>
<reference evidence="3" key="1">
    <citation type="submission" date="2021-06" db="EMBL/GenBank/DDBJ databases">
        <authorList>
            <person name="Kallberg Y."/>
            <person name="Tangrot J."/>
            <person name="Rosling A."/>
        </authorList>
    </citation>
    <scope>NUCLEOTIDE SEQUENCE</scope>
    <source>
        <strain evidence="3">AZ414A</strain>
    </source>
</reference>
<protein>
    <submittedName>
        <fullName evidence="3">4931_t:CDS:1</fullName>
    </submittedName>
</protein>
<dbReference type="Gene3D" id="1.10.472.80">
    <property type="entry name" value="Ypt/Rab-GAP domain of gyp1p, domain 3"/>
    <property type="match status" value="1"/>
</dbReference>
<evidence type="ECO:0000259" key="2">
    <source>
        <dbReference type="PROSITE" id="PS50086"/>
    </source>
</evidence>
<dbReference type="Proteomes" id="UP000789706">
    <property type="component" value="Unassembled WGS sequence"/>
</dbReference>
<feature type="compositionally biased region" description="Polar residues" evidence="1">
    <location>
        <begin position="148"/>
        <end position="169"/>
    </location>
</feature>
<comment type="caution">
    <text evidence="3">The sequence shown here is derived from an EMBL/GenBank/DDBJ whole genome shotgun (WGS) entry which is preliminary data.</text>
</comment>
<keyword evidence="4" id="KW-1185">Reference proteome</keyword>
<dbReference type="PANTHER" id="PTHR47219:SF9">
    <property type="entry name" value="GTPASE ACTIVATING PROTEIN AND CENTROSOME-ASSOCIATED, ISOFORM B"/>
    <property type="match status" value="1"/>
</dbReference>
<feature type="region of interest" description="Disordered" evidence="1">
    <location>
        <begin position="467"/>
        <end position="496"/>
    </location>
</feature>